<evidence type="ECO:0000256" key="3">
    <source>
        <dbReference type="ARBA" id="ARBA00023125"/>
    </source>
</evidence>
<protein>
    <submittedName>
        <fullName evidence="8">Integrase family protein</fullName>
    </submittedName>
</protein>
<evidence type="ECO:0000259" key="6">
    <source>
        <dbReference type="PROSITE" id="PS51898"/>
    </source>
</evidence>
<gene>
    <name evidence="8" type="ORF">Mucpa_5739</name>
</gene>
<dbReference type="Pfam" id="PF13356">
    <property type="entry name" value="Arm-DNA-bind_3"/>
    <property type="match status" value="1"/>
</dbReference>
<dbReference type="AlphaFoldDB" id="H1Y5N1"/>
<dbReference type="eggNOG" id="COG0582">
    <property type="taxonomic scope" value="Bacteria"/>
</dbReference>
<evidence type="ECO:0000256" key="2">
    <source>
        <dbReference type="ARBA" id="ARBA00022908"/>
    </source>
</evidence>
<dbReference type="Proteomes" id="UP000002774">
    <property type="component" value="Chromosome"/>
</dbReference>
<dbReference type="Gene3D" id="1.10.443.10">
    <property type="entry name" value="Intergrase catalytic core"/>
    <property type="match status" value="1"/>
</dbReference>
<dbReference type="InterPro" id="IPR002104">
    <property type="entry name" value="Integrase_catalytic"/>
</dbReference>
<keyword evidence="9" id="KW-1185">Reference proteome</keyword>
<dbReference type="Pfam" id="PF00589">
    <property type="entry name" value="Phage_integrase"/>
    <property type="match status" value="1"/>
</dbReference>
<comment type="similarity">
    <text evidence="1">Belongs to the 'phage' integrase family.</text>
</comment>
<proteinExistence type="inferred from homology"/>
<organism evidence="8 9">
    <name type="scientific">Mucilaginibacter paludis DSM 18603</name>
    <dbReference type="NCBI Taxonomy" id="714943"/>
    <lineage>
        <taxon>Bacteria</taxon>
        <taxon>Pseudomonadati</taxon>
        <taxon>Bacteroidota</taxon>
        <taxon>Sphingobacteriia</taxon>
        <taxon>Sphingobacteriales</taxon>
        <taxon>Sphingobacteriaceae</taxon>
        <taxon>Mucilaginibacter</taxon>
    </lineage>
</organism>
<dbReference type="InterPro" id="IPR038488">
    <property type="entry name" value="Integrase_DNA-bd_sf"/>
</dbReference>
<evidence type="ECO:0000259" key="7">
    <source>
        <dbReference type="PROSITE" id="PS51900"/>
    </source>
</evidence>
<dbReference type="PANTHER" id="PTHR30629:SF2">
    <property type="entry name" value="PROPHAGE INTEGRASE INTS-RELATED"/>
    <property type="match status" value="1"/>
</dbReference>
<feature type="domain" description="Core-binding (CB)" evidence="7">
    <location>
        <begin position="93"/>
        <end position="173"/>
    </location>
</feature>
<dbReference type="PROSITE" id="PS51900">
    <property type="entry name" value="CB"/>
    <property type="match status" value="1"/>
</dbReference>
<dbReference type="HOGENOM" id="CLU_027562_0_0_10"/>
<evidence type="ECO:0000256" key="5">
    <source>
        <dbReference type="PROSITE-ProRule" id="PRU01248"/>
    </source>
</evidence>
<dbReference type="InterPro" id="IPR044068">
    <property type="entry name" value="CB"/>
</dbReference>
<dbReference type="Pfam" id="PF22022">
    <property type="entry name" value="Phage_int_M"/>
    <property type="match status" value="1"/>
</dbReference>
<keyword evidence="3 5" id="KW-0238">DNA-binding</keyword>
<dbReference type="InterPro" id="IPR025166">
    <property type="entry name" value="Integrase_DNA_bind_dom"/>
</dbReference>
<dbReference type="InterPro" id="IPR053876">
    <property type="entry name" value="Phage_int_M"/>
</dbReference>
<dbReference type="GO" id="GO:0015074">
    <property type="term" value="P:DNA integration"/>
    <property type="evidence" value="ECO:0007669"/>
    <property type="project" value="UniProtKB-KW"/>
</dbReference>
<keyword evidence="2" id="KW-0229">DNA integration</keyword>
<reference evidence="8" key="1">
    <citation type="submission" date="2011-09" db="EMBL/GenBank/DDBJ databases">
        <title>The permanent draft genome of Mucilaginibacter paludis DSM 18603.</title>
        <authorList>
            <consortium name="US DOE Joint Genome Institute (JGI-PGF)"/>
            <person name="Lucas S."/>
            <person name="Han J."/>
            <person name="Lapidus A."/>
            <person name="Bruce D."/>
            <person name="Goodwin L."/>
            <person name="Pitluck S."/>
            <person name="Peters L."/>
            <person name="Kyrpides N."/>
            <person name="Mavromatis K."/>
            <person name="Ivanova N."/>
            <person name="Mikhailova N."/>
            <person name="Held B."/>
            <person name="Detter J.C."/>
            <person name="Tapia R."/>
            <person name="Han C."/>
            <person name="Land M."/>
            <person name="Hauser L."/>
            <person name="Markowitz V."/>
            <person name="Cheng J.-F."/>
            <person name="Hugenholtz P."/>
            <person name="Woyke T."/>
            <person name="Wu D."/>
            <person name="Tindall B."/>
            <person name="Brambilla E."/>
            <person name="Klenk H.-P."/>
            <person name="Eisen J.A."/>
        </authorList>
    </citation>
    <scope>NUCLEOTIDE SEQUENCE [LARGE SCALE GENOMIC DNA]</scope>
    <source>
        <strain evidence="8">DSM 18603</strain>
    </source>
</reference>
<keyword evidence="4" id="KW-0233">DNA recombination</keyword>
<evidence type="ECO:0000313" key="9">
    <source>
        <dbReference type="Proteomes" id="UP000002774"/>
    </source>
</evidence>
<dbReference type="InterPro" id="IPR010998">
    <property type="entry name" value="Integrase_recombinase_N"/>
</dbReference>
<dbReference type="GO" id="GO:0006310">
    <property type="term" value="P:DNA recombination"/>
    <property type="evidence" value="ECO:0007669"/>
    <property type="project" value="UniProtKB-KW"/>
</dbReference>
<sequence>MACRYAKPQTKPYKLYDIEGLYLRIMPNGSKYWRYNFKFHGKSKTYAIGVFPNVSLKEARKICDEAKESIKAGIDPTILKTKAKQLAAFNSDQTFETVAREWHQHYYKTWSEKHADYIIRRLELHAFPHIGRYPLNQLTPQIILTCLQRIEKNAPEIARRVLQMCSKVFQYASLTGRLDKDLTFGLKGAFKKYKKGHYAAIDISELPELLAAINSNEARAYKQTNLAIKLLLYTFVRTGELINAKWSEINFANAMWTIPAERMKMDLTHLVPLSKQALSVLYELKELTGHREYLFPSIPYPRKPMSDCTILNALKRMGYKNRMTGHGFRTLPLGVGKEILNYPHHVIDRQLSHAPKSNNDRAYDRATFLPQRKQFMQEYADYLDSLIGTKSKKDLAITLTEAHSYNLGFLSMSYKINQ</sequence>
<evidence type="ECO:0000256" key="1">
    <source>
        <dbReference type="ARBA" id="ARBA00008857"/>
    </source>
</evidence>
<dbReference type="InterPro" id="IPR013762">
    <property type="entry name" value="Integrase-like_cat_sf"/>
</dbReference>
<dbReference type="Gene3D" id="1.10.150.130">
    <property type="match status" value="1"/>
</dbReference>
<dbReference type="GO" id="GO:0003677">
    <property type="term" value="F:DNA binding"/>
    <property type="evidence" value="ECO:0007669"/>
    <property type="project" value="UniProtKB-UniRule"/>
</dbReference>
<evidence type="ECO:0000313" key="8">
    <source>
        <dbReference type="EMBL" id="EHQ29807.1"/>
    </source>
</evidence>
<dbReference type="SUPFAM" id="SSF56349">
    <property type="entry name" value="DNA breaking-rejoining enzymes"/>
    <property type="match status" value="1"/>
</dbReference>
<dbReference type="PANTHER" id="PTHR30629">
    <property type="entry name" value="PROPHAGE INTEGRASE"/>
    <property type="match status" value="1"/>
</dbReference>
<dbReference type="CDD" id="cd00801">
    <property type="entry name" value="INT_P4_C"/>
    <property type="match status" value="1"/>
</dbReference>
<feature type="domain" description="Tyr recombinase" evidence="6">
    <location>
        <begin position="196"/>
        <end position="376"/>
    </location>
</feature>
<evidence type="ECO:0000256" key="4">
    <source>
        <dbReference type="ARBA" id="ARBA00023172"/>
    </source>
</evidence>
<dbReference type="EMBL" id="CM001403">
    <property type="protein sequence ID" value="EHQ29807.1"/>
    <property type="molecule type" value="Genomic_DNA"/>
</dbReference>
<dbReference type="Gene3D" id="3.30.160.390">
    <property type="entry name" value="Integrase, DNA-binding domain"/>
    <property type="match status" value="1"/>
</dbReference>
<accession>H1Y5N1</accession>
<dbReference type="InterPro" id="IPR050808">
    <property type="entry name" value="Phage_Integrase"/>
</dbReference>
<dbReference type="PROSITE" id="PS51898">
    <property type="entry name" value="TYR_RECOMBINASE"/>
    <property type="match status" value="1"/>
</dbReference>
<name>H1Y5N1_9SPHI</name>
<dbReference type="InterPro" id="IPR011010">
    <property type="entry name" value="DNA_brk_join_enz"/>
</dbReference>